<dbReference type="Pfam" id="PF10366">
    <property type="entry name" value="Vps39_1"/>
    <property type="match status" value="1"/>
</dbReference>
<dbReference type="GO" id="GO:0016020">
    <property type="term" value="C:membrane"/>
    <property type="evidence" value="ECO:0007669"/>
    <property type="project" value="TreeGrafter"/>
</dbReference>
<evidence type="ECO:0000259" key="4">
    <source>
        <dbReference type="PROSITE" id="PS50219"/>
    </source>
</evidence>
<proteinExistence type="inferred from homology"/>
<dbReference type="InterPro" id="IPR009097">
    <property type="entry name" value="Cyclic_Pdiesterase"/>
</dbReference>
<keyword evidence="6" id="KW-1185">Reference proteome</keyword>
<dbReference type="InterPro" id="IPR047325">
    <property type="entry name" value="CNPase_cat"/>
</dbReference>
<dbReference type="Pfam" id="PF13671">
    <property type="entry name" value="AAA_33"/>
    <property type="match status" value="1"/>
</dbReference>
<dbReference type="PROSITE" id="PS50219">
    <property type="entry name" value="CNH"/>
    <property type="match status" value="1"/>
</dbReference>
<dbReference type="Proteomes" id="UP000278807">
    <property type="component" value="Unassembled WGS sequence"/>
</dbReference>
<dbReference type="InterPro" id="IPR027417">
    <property type="entry name" value="P-loop_NTPase"/>
</dbReference>
<accession>A0A158QI86</accession>
<dbReference type="STRING" id="102285.A0A158QI86"/>
<dbReference type="PANTHER" id="PTHR12894:SF49">
    <property type="entry name" value="VAM6_VPS39-LIKE PROTEIN"/>
    <property type="match status" value="1"/>
</dbReference>
<dbReference type="GO" id="GO:0034058">
    <property type="term" value="P:endosomal vesicle fusion"/>
    <property type="evidence" value="ECO:0007669"/>
    <property type="project" value="TreeGrafter"/>
</dbReference>
<reference evidence="5 6" key="2">
    <citation type="submission" date="2018-11" db="EMBL/GenBank/DDBJ databases">
        <authorList>
            <consortium name="Pathogen Informatics"/>
        </authorList>
    </citation>
    <scope>NUCLEOTIDE SEQUENCE [LARGE SCALE GENOMIC DNA]</scope>
</reference>
<organism evidence="7">
    <name type="scientific">Rodentolepis nana</name>
    <name type="common">Dwarf tapeworm</name>
    <name type="synonym">Hymenolepis nana</name>
    <dbReference type="NCBI Taxonomy" id="102285"/>
    <lineage>
        <taxon>Eukaryota</taxon>
        <taxon>Metazoa</taxon>
        <taxon>Spiralia</taxon>
        <taxon>Lophotrochozoa</taxon>
        <taxon>Platyhelminthes</taxon>
        <taxon>Cestoda</taxon>
        <taxon>Eucestoda</taxon>
        <taxon>Cyclophyllidea</taxon>
        <taxon>Hymenolepididae</taxon>
        <taxon>Rodentolepis</taxon>
    </lineage>
</organism>
<evidence type="ECO:0000313" key="6">
    <source>
        <dbReference type="Proteomes" id="UP000278807"/>
    </source>
</evidence>
<dbReference type="InterPro" id="IPR019452">
    <property type="entry name" value="VPS39/TGF_beta_rcpt-assoc_1"/>
</dbReference>
<reference evidence="7" key="1">
    <citation type="submission" date="2016-04" db="UniProtKB">
        <authorList>
            <consortium name="WormBaseParasite"/>
        </authorList>
    </citation>
    <scope>IDENTIFICATION</scope>
</reference>
<feature type="domain" description="CNH" evidence="4">
    <location>
        <begin position="458"/>
        <end position="829"/>
    </location>
</feature>
<dbReference type="OrthoDB" id="5325112at2759"/>
<dbReference type="WBParaSite" id="HNAJ_0000893101-mRNA-1">
    <property type="protein sequence ID" value="HNAJ_0000893101-mRNA-1"/>
    <property type="gene ID" value="HNAJ_0000893101"/>
</dbReference>
<dbReference type="SUPFAM" id="SSF52540">
    <property type="entry name" value="P-loop containing nucleoside triphosphate hydrolases"/>
    <property type="match status" value="1"/>
</dbReference>
<dbReference type="InterPro" id="IPR001180">
    <property type="entry name" value="CNH_dom"/>
</dbReference>
<evidence type="ECO:0000256" key="1">
    <source>
        <dbReference type="ARBA" id="ARBA00004184"/>
    </source>
</evidence>
<gene>
    <name evidence="5" type="ORF">HNAJ_LOCUS8927</name>
</gene>
<dbReference type="InterPro" id="IPR032914">
    <property type="entry name" value="Vam6/VPS39/TRAP1"/>
</dbReference>
<dbReference type="GO" id="GO:0012505">
    <property type="term" value="C:endomembrane system"/>
    <property type="evidence" value="ECO:0007669"/>
    <property type="project" value="UniProtKB-SubCell"/>
</dbReference>
<evidence type="ECO:0000313" key="5">
    <source>
        <dbReference type="EMBL" id="VDO05129.1"/>
    </source>
</evidence>
<dbReference type="Gene3D" id="3.90.1740.10">
    <property type="entry name" value="2',3'-cyclic nucleotide 3'-phosphodiesterase superfamily"/>
    <property type="match status" value="1"/>
</dbReference>
<dbReference type="SUPFAM" id="SSF55144">
    <property type="entry name" value="LigT-like"/>
    <property type="match status" value="1"/>
</dbReference>
<dbReference type="Gene3D" id="3.40.50.300">
    <property type="entry name" value="P-loop containing nucleotide triphosphate hydrolases"/>
    <property type="match status" value="1"/>
</dbReference>
<evidence type="ECO:0000313" key="7">
    <source>
        <dbReference type="WBParaSite" id="HNAJ_0000893101-mRNA-1"/>
    </source>
</evidence>
<name>A0A158QI86_RODNA</name>
<dbReference type="GO" id="GO:0004113">
    <property type="term" value="F:2',3'-cyclic-nucleotide 3'-phosphodiesterase activity"/>
    <property type="evidence" value="ECO:0007669"/>
    <property type="project" value="InterPro"/>
</dbReference>
<dbReference type="Pfam" id="PF05881">
    <property type="entry name" value="CNPase"/>
    <property type="match status" value="1"/>
</dbReference>
<dbReference type="PANTHER" id="PTHR12894">
    <property type="entry name" value="CNH DOMAIN CONTAINING"/>
    <property type="match status" value="1"/>
</dbReference>
<keyword evidence="2" id="KW-0472">Membrane</keyword>
<sequence>MGQKCERLCDYPFCPSLRWFGIRHPPYRYLQRNHSVGHPDPYLSQTPFINSEYAKYPFLYDPEVGKWVVSTKFMLILRGPPGSGKSYLADRIKKRYPTAHICYEDMHTYSFSNRLYKCDHDAVLRACEAEVRDCACQSISPIVIDGNNIRSYECRLYTEIARSFDYNVIIVTPKTPWRFDVMSLAGKSMHRVSPEIISSMISHFEPTIYPSYYGWFFAGATSSNVYPDRNGTHPSKETEQIIRRFYASFLSILELPYVRQRLASMCNLDSNIDRNHLAKFWSSAVYPTFGEPSESIIQVSRPHCTTFYSNFGRATGAIEYSNRSAVRKGLLGCIQSICLEGLFVTKRTIGLRVKLSGDEQMDLWGGLDDEPVDGYAPDEPRPKGCRAHVTLALAPGIAAVETGFDALRIADSELLSRPDITRIELMDGVLREIPVSTSSEESIFYYQLNTPQLIRGNHYDFECITCYQNYLLIGTKSGQILIYEFTPLEVNSDNVFIPSITDQKRPRKIVKFTTIDKIAEEEPALPTLKVKLCVSHNLCKKRIQQIQAVPEYGFFLVLTEFQLAAHSLSNRQLVSVLPNSKGATVFGIQYQSADSESPSDLSNPFNKRPAYTTEARFSSNKPPRLNLCFCVKKKLFFFRWSPSRGTFVTPSESEDPSIAFWPSEYSLIDTAMSLQFCGTETLLIALRSHYLSMNLRTLECRKISATMKMATAIMTPLPYCLDPVTFEATNSEKDDLEKTPDEKWVLGTSAPFAMASDENLYTLLPLNDDVGSTPTSTLSDIPQCLHAFPPYLLAALPKRLEIHSLEPNDLVQAIKIPRIRSMCSNGLGWLYASAASSVYEPDDSQPCLSSDECRPSTMGHGSDVWLLLSANRLRCVQKLVNAEEFNMALRLASFANISGQPSISNHQICALYAFHLFNTKRLFDTAFQYFYKLKIDPILVLGLCGGDIYNEESPSNYPFPPEPLTEPEKTALFEPLITYLVRWRSHLRSGCPHGARPEEFLEQQISCGSIVDASPTLRKRRSLLEAVDTCLLKCYNVTNIARIGPLLRQENYCSLEVAEQILRANKQTKDLVKVYKMREMHQMALSLMTSESGSGKESFSYQEIVNFLKDLPNAPFDLVSEFCETILKQHPREWMSIFLTWERKIYCNASIEKKEEYYSLVSYRDKVMRYLQRVAPHLLIPFLECTLFGACGCEIDEEEEGLDALDIVHEDISDSLNESASPTSRSNSPNSSYIVQNGLSTHVIPPKSTVISETSLTGSQNFEETCVWPFPNHCHTHPPSQNCRVCRSLDDNESATDLYEMPEICPPPSGFSPCVALNDCYTRALIKEIQTNSHGKVMPSHAHEETPHDGVVARLRYRLLTFLSMKNVKLSTEDLLFHFPYDGCFEERAVLLARLDRHRQALTMWVHLLGDWNRALQHCAQVQAEAESRFITSSSAGGTRKDDETPKLHEIYTTLIDVCLNPLEPIALGIILPGNESPQNEINSRFKPRIDLAIEVATQFSEFVDVTKVLQMIPDDVNLKSISPFLTVGTSYVHHGNLADMPFPSARIGSRNASSIKDHSAFPPLARL</sequence>
<protein>
    <submittedName>
        <fullName evidence="7">2',3'-cyclic-nucleotide 3'-phosphodiesterase</fullName>
    </submittedName>
</protein>
<comment type="subcellular location">
    <subcellularLocation>
        <location evidence="1">Endomembrane system</location>
        <topology evidence="1">Peripheral membrane protein</topology>
    </subcellularLocation>
</comment>
<evidence type="ECO:0000256" key="2">
    <source>
        <dbReference type="ARBA" id="ARBA00023136"/>
    </source>
</evidence>
<dbReference type="EMBL" id="UZAE01012432">
    <property type="protein sequence ID" value="VDO05129.1"/>
    <property type="molecule type" value="Genomic_DNA"/>
</dbReference>
<evidence type="ECO:0000256" key="3">
    <source>
        <dbReference type="ARBA" id="ARBA00038201"/>
    </source>
</evidence>
<dbReference type="GO" id="GO:0005737">
    <property type="term" value="C:cytoplasm"/>
    <property type="evidence" value="ECO:0007669"/>
    <property type="project" value="TreeGrafter"/>
</dbReference>
<dbReference type="GO" id="GO:0006914">
    <property type="term" value="P:autophagy"/>
    <property type="evidence" value="ECO:0007669"/>
    <property type="project" value="TreeGrafter"/>
</dbReference>
<comment type="similarity">
    <text evidence="3">Belongs to the VAM6/VPS39 family.</text>
</comment>